<feature type="compositionally biased region" description="Polar residues" evidence="12">
    <location>
        <begin position="482"/>
        <end position="491"/>
    </location>
</feature>
<keyword evidence="9 10" id="KW-0539">Nucleus</keyword>
<dbReference type="InterPro" id="IPR007282">
    <property type="entry name" value="NOT2/3/5_C"/>
</dbReference>
<evidence type="ECO:0000259" key="14">
    <source>
        <dbReference type="Pfam" id="PF04153"/>
    </source>
</evidence>
<dbReference type="GO" id="GO:0006355">
    <property type="term" value="P:regulation of DNA-templated transcription"/>
    <property type="evidence" value="ECO:0007669"/>
    <property type="project" value="InterPro"/>
</dbReference>
<evidence type="ECO:0000256" key="10">
    <source>
        <dbReference type="PIRNR" id="PIRNR005290"/>
    </source>
</evidence>
<dbReference type="PIRSF" id="PIRSF005290">
    <property type="entry name" value="NOT_su_3_5"/>
    <property type="match status" value="1"/>
</dbReference>
<evidence type="ECO:0000256" key="11">
    <source>
        <dbReference type="SAM" id="Coils"/>
    </source>
</evidence>
<sequence length="672" mass="74604">MAARKLANEVERCFKKVAEGVASFEGIYDKMQQTSNPSQKEKLEDALKKEIKKLQRSRDQIKAWAATNDIKDKKPLLEQRKLIETQMEKFKAVEKEMKTKAYSKIGLSAASKLDPKEKEKLEMCQFLSNMVEELERQIETAEAETESLQANVKKGKKDNSKADRISELERATERHKWHQNKLELLLRALENGSVETEQVKDLEESIRYYVESNTEVDFMEDDSIYDDLDLQEEEDLYGMNNEADRVSSQDTQSIQDEAPDLEPRQPSGTAGKPKPSDGPVAARRPSTQLKSPLPALATLHTPAGPAPNGTSSGSMKPAPLPSRIPGEPLKYASAAAAAAASDKNGVGIAPLPPPPGANNTNVGLAPLPSASTSRTSAASSPAAVSSQPATQSHAPVQRPTASIAGSADGISSGPLSTKSPALSHSSIAVTSTEASSIPPTPALEKVEGASSQSRKPSSSEEPLRIAATKKASEAEKARDQPSIATESTLTNGEADIESEETESIFHLPSSLQDLVDTFEAAQSERSAGSTARDERLFATSHATCPESIDAERPRHYKPNHRFPYIPPHYPQEPLAIFDDFRLYNRVDTDTLFYAFYYRQGTYEQFLAARALKSQSWRFHKQYQTWFQRHEEPKQITEDYEQGTYRFFDYESTWMNRRKADFKFAYKFLEDDL</sequence>
<feature type="domain" description="CCR4-Not complex component Not N-terminal" evidence="13">
    <location>
        <begin position="3"/>
        <end position="231"/>
    </location>
</feature>
<keyword evidence="8 10" id="KW-0804">Transcription</keyword>
<dbReference type="Pfam" id="PF04065">
    <property type="entry name" value="Not3"/>
    <property type="match status" value="1"/>
</dbReference>
<feature type="compositionally biased region" description="Low complexity" evidence="12">
    <location>
        <begin position="332"/>
        <end position="341"/>
    </location>
</feature>
<evidence type="ECO:0000256" key="9">
    <source>
        <dbReference type="ARBA" id="ARBA00023242"/>
    </source>
</evidence>
<keyword evidence="6" id="KW-0597">Phosphoprotein</keyword>
<feature type="region of interest" description="Disordered" evidence="12">
    <location>
        <begin position="218"/>
        <end position="498"/>
    </location>
</feature>
<comment type="function">
    <text evidence="10">Acts as component of the CCR4-NOT core complex, which in the nucleus seems to be a general transcription factor, and in the cytoplasm the major mRNA deadenylase involved in mRNA turnover. The NOT protein subcomplex negatively regulates the basal and activated transcription of many genes. Preferentially affects TC-type TATA element-dependent transcription. Could directly or indirectly inhibit component(s) of the general transcription machinery.</text>
</comment>
<gene>
    <name evidence="15" type="ORF">M501DRAFT_1013290</name>
</gene>
<evidence type="ECO:0000256" key="3">
    <source>
        <dbReference type="ARBA" id="ARBA00007682"/>
    </source>
</evidence>
<dbReference type="GO" id="GO:0005634">
    <property type="term" value="C:nucleus"/>
    <property type="evidence" value="ECO:0007669"/>
    <property type="project" value="UniProtKB-SubCell"/>
</dbReference>
<evidence type="ECO:0000256" key="2">
    <source>
        <dbReference type="ARBA" id="ARBA00004496"/>
    </source>
</evidence>
<dbReference type="FunFam" id="2.30.30.1020:FF:000006">
    <property type="entry name" value="CCR4-NOT transcription complex, subunit 3"/>
    <property type="match status" value="1"/>
</dbReference>
<accession>A0A9P4SFG5</accession>
<evidence type="ECO:0000256" key="5">
    <source>
        <dbReference type="ARBA" id="ARBA00022491"/>
    </source>
</evidence>
<dbReference type="InterPro" id="IPR038635">
    <property type="entry name" value="CCR4-NOT_su2/3/5_C_sf"/>
</dbReference>
<keyword evidence="16" id="KW-1185">Reference proteome</keyword>
<keyword evidence="10" id="KW-0010">Activator</keyword>
<feature type="compositionally biased region" description="Low complexity" evidence="12">
    <location>
        <begin position="365"/>
        <end position="392"/>
    </location>
</feature>
<keyword evidence="5 10" id="KW-0678">Repressor</keyword>
<evidence type="ECO:0000256" key="4">
    <source>
        <dbReference type="ARBA" id="ARBA00022490"/>
    </source>
</evidence>
<dbReference type="GO" id="GO:0000932">
    <property type="term" value="C:P-body"/>
    <property type="evidence" value="ECO:0007669"/>
    <property type="project" value="UniProtKB-UniRule"/>
</dbReference>
<feature type="compositionally biased region" description="Acidic residues" evidence="12">
    <location>
        <begin position="218"/>
        <end position="236"/>
    </location>
</feature>
<evidence type="ECO:0000256" key="8">
    <source>
        <dbReference type="ARBA" id="ARBA00023163"/>
    </source>
</evidence>
<dbReference type="GO" id="GO:0030015">
    <property type="term" value="C:CCR4-NOT core complex"/>
    <property type="evidence" value="ECO:0007669"/>
    <property type="project" value="UniProtKB-UniRule"/>
</dbReference>
<name>A0A9P4SFG5_9PEZI</name>
<evidence type="ECO:0000256" key="7">
    <source>
        <dbReference type="ARBA" id="ARBA00023015"/>
    </source>
</evidence>
<reference evidence="15" key="1">
    <citation type="journal article" date="2020" name="Stud. Mycol.">
        <title>101 Dothideomycetes genomes: a test case for predicting lifestyles and emergence of pathogens.</title>
        <authorList>
            <person name="Haridas S."/>
            <person name="Albert R."/>
            <person name="Binder M."/>
            <person name="Bloem J."/>
            <person name="Labutti K."/>
            <person name="Salamov A."/>
            <person name="Andreopoulos B."/>
            <person name="Baker S."/>
            <person name="Barry K."/>
            <person name="Bills G."/>
            <person name="Bluhm B."/>
            <person name="Cannon C."/>
            <person name="Castanera R."/>
            <person name="Culley D."/>
            <person name="Daum C."/>
            <person name="Ezra D."/>
            <person name="Gonzalez J."/>
            <person name="Henrissat B."/>
            <person name="Kuo A."/>
            <person name="Liang C."/>
            <person name="Lipzen A."/>
            <person name="Lutzoni F."/>
            <person name="Magnuson J."/>
            <person name="Mondo S."/>
            <person name="Nolan M."/>
            <person name="Ohm R."/>
            <person name="Pangilinan J."/>
            <person name="Park H.-J."/>
            <person name="Ramirez L."/>
            <person name="Alfaro M."/>
            <person name="Sun H."/>
            <person name="Tritt A."/>
            <person name="Yoshinaga Y."/>
            <person name="Zwiers L.-H."/>
            <person name="Turgeon B."/>
            <person name="Goodwin S."/>
            <person name="Spatafora J."/>
            <person name="Crous P."/>
            <person name="Grigoriev I."/>
        </authorList>
    </citation>
    <scope>NUCLEOTIDE SEQUENCE</scope>
    <source>
        <strain evidence="15">CBS 101060</strain>
    </source>
</reference>
<dbReference type="OrthoDB" id="293823at2759"/>
<evidence type="ECO:0000313" key="16">
    <source>
        <dbReference type="Proteomes" id="UP000799429"/>
    </source>
</evidence>
<dbReference type="Pfam" id="PF04153">
    <property type="entry name" value="NOT2_3_5_C"/>
    <property type="match status" value="1"/>
</dbReference>
<comment type="similarity">
    <text evidence="3 10">Belongs to the CNOT2/3/5 family.</text>
</comment>
<dbReference type="PANTHER" id="PTHR23326">
    <property type="entry name" value="CCR4 NOT-RELATED"/>
    <property type="match status" value="1"/>
</dbReference>
<evidence type="ECO:0000256" key="12">
    <source>
        <dbReference type="SAM" id="MobiDB-lite"/>
    </source>
</evidence>
<dbReference type="Gene3D" id="2.30.30.1020">
    <property type="entry name" value="CCR4-NOT complex subunit 2/3/5, C-terminal domain"/>
    <property type="match status" value="1"/>
</dbReference>
<evidence type="ECO:0000256" key="1">
    <source>
        <dbReference type="ARBA" id="ARBA00004123"/>
    </source>
</evidence>
<feature type="domain" description="NOT2/NOT3/NOT5 C-terminal" evidence="14">
    <location>
        <begin position="541"/>
        <end position="668"/>
    </location>
</feature>
<dbReference type="Proteomes" id="UP000799429">
    <property type="component" value="Unassembled WGS sequence"/>
</dbReference>
<dbReference type="InterPro" id="IPR007207">
    <property type="entry name" value="Not_N"/>
</dbReference>
<keyword evidence="4 10" id="KW-0963">Cytoplasm</keyword>
<dbReference type="InterPro" id="IPR040168">
    <property type="entry name" value="Not2/3/5"/>
</dbReference>
<dbReference type="AlphaFoldDB" id="A0A9P4SFG5"/>
<dbReference type="InterPro" id="IPR012270">
    <property type="entry name" value="CCR4-NOT_su3/5"/>
</dbReference>
<evidence type="ECO:0000259" key="13">
    <source>
        <dbReference type="Pfam" id="PF04065"/>
    </source>
</evidence>
<protein>
    <recommendedName>
        <fullName evidence="10">General negative regulator of transcription subunit</fullName>
    </recommendedName>
</protein>
<keyword evidence="7 10" id="KW-0805">Transcription regulation</keyword>
<dbReference type="GO" id="GO:0000289">
    <property type="term" value="P:nuclear-transcribed mRNA poly(A) tail shortening"/>
    <property type="evidence" value="ECO:0007669"/>
    <property type="project" value="UniProtKB-ARBA"/>
</dbReference>
<keyword evidence="11" id="KW-0175">Coiled coil</keyword>
<feature type="coiled-coil region" evidence="11">
    <location>
        <begin position="117"/>
        <end position="158"/>
    </location>
</feature>
<feature type="compositionally biased region" description="Polar residues" evidence="12">
    <location>
        <begin position="414"/>
        <end position="437"/>
    </location>
</feature>
<feature type="compositionally biased region" description="Basic and acidic residues" evidence="12">
    <location>
        <begin position="470"/>
        <end position="479"/>
    </location>
</feature>
<evidence type="ECO:0000313" key="15">
    <source>
        <dbReference type="EMBL" id="KAF2841906.1"/>
    </source>
</evidence>
<comment type="subcellular location">
    <subcellularLocation>
        <location evidence="2 10">Cytoplasm</location>
    </subcellularLocation>
    <subcellularLocation>
        <location evidence="1 10">Nucleus</location>
    </subcellularLocation>
</comment>
<evidence type="ECO:0000256" key="6">
    <source>
        <dbReference type="ARBA" id="ARBA00022553"/>
    </source>
</evidence>
<dbReference type="EMBL" id="MU006090">
    <property type="protein sequence ID" value="KAF2841906.1"/>
    <property type="molecule type" value="Genomic_DNA"/>
</dbReference>
<feature type="compositionally biased region" description="Low complexity" evidence="12">
    <location>
        <begin position="401"/>
        <end position="413"/>
    </location>
</feature>
<organism evidence="15 16">
    <name type="scientific">Patellaria atrata CBS 101060</name>
    <dbReference type="NCBI Taxonomy" id="1346257"/>
    <lineage>
        <taxon>Eukaryota</taxon>
        <taxon>Fungi</taxon>
        <taxon>Dikarya</taxon>
        <taxon>Ascomycota</taxon>
        <taxon>Pezizomycotina</taxon>
        <taxon>Dothideomycetes</taxon>
        <taxon>Dothideomycetes incertae sedis</taxon>
        <taxon>Patellariales</taxon>
        <taxon>Patellariaceae</taxon>
        <taxon>Patellaria</taxon>
    </lineage>
</organism>
<proteinExistence type="inferred from homology"/>
<comment type="caution">
    <text evidence="15">The sequence shown here is derived from an EMBL/GenBank/DDBJ whole genome shotgun (WGS) entry which is preliminary data.</text>
</comment>